<keyword evidence="1" id="KW-0812">Transmembrane</keyword>
<sequence length="77" mass="8845">MNITEAEEPQPDEYVYILPLIVILGLSGNIISLVTIFHSRLRNIHDVIRGVLKYAFQRLLAQFCIRNLTYPECQIGT</sequence>
<comment type="caution">
    <text evidence="2">The sequence shown here is derived from an EMBL/GenBank/DDBJ whole genome shotgun (WGS) entry which is preliminary data.</text>
</comment>
<evidence type="ECO:0000313" key="2">
    <source>
        <dbReference type="EMBL" id="KAJ1372657.1"/>
    </source>
</evidence>
<proteinExistence type="predicted"/>
<dbReference type="EMBL" id="JAHQIW010007168">
    <property type="protein sequence ID" value="KAJ1372657.1"/>
    <property type="molecule type" value="Genomic_DNA"/>
</dbReference>
<accession>A0AAD5RAC6</accession>
<feature type="transmembrane region" description="Helical" evidence="1">
    <location>
        <begin position="14"/>
        <end position="37"/>
    </location>
</feature>
<protein>
    <submittedName>
        <fullName evidence="2">Uncharacterized protein</fullName>
    </submittedName>
</protein>
<name>A0AAD5RAC6_PARTN</name>
<evidence type="ECO:0000313" key="3">
    <source>
        <dbReference type="Proteomes" id="UP001196413"/>
    </source>
</evidence>
<dbReference type="Proteomes" id="UP001196413">
    <property type="component" value="Unassembled WGS sequence"/>
</dbReference>
<reference evidence="2" key="1">
    <citation type="submission" date="2021-06" db="EMBL/GenBank/DDBJ databases">
        <title>Parelaphostrongylus tenuis whole genome reference sequence.</title>
        <authorList>
            <person name="Garwood T.J."/>
            <person name="Larsen P.A."/>
            <person name="Fountain-Jones N.M."/>
            <person name="Garbe J.R."/>
            <person name="Macchietto M.G."/>
            <person name="Kania S.A."/>
            <person name="Gerhold R.W."/>
            <person name="Richards J.E."/>
            <person name="Wolf T.M."/>
        </authorList>
    </citation>
    <scope>NUCLEOTIDE SEQUENCE</scope>
    <source>
        <strain evidence="2">MNPRO001-30</strain>
        <tissue evidence="2">Meninges</tissue>
    </source>
</reference>
<gene>
    <name evidence="2" type="ORF">KIN20_034862</name>
</gene>
<keyword evidence="1" id="KW-1133">Transmembrane helix</keyword>
<organism evidence="2 3">
    <name type="scientific">Parelaphostrongylus tenuis</name>
    <name type="common">Meningeal worm</name>
    <dbReference type="NCBI Taxonomy" id="148309"/>
    <lineage>
        <taxon>Eukaryota</taxon>
        <taxon>Metazoa</taxon>
        <taxon>Ecdysozoa</taxon>
        <taxon>Nematoda</taxon>
        <taxon>Chromadorea</taxon>
        <taxon>Rhabditida</taxon>
        <taxon>Rhabditina</taxon>
        <taxon>Rhabditomorpha</taxon>
        <taxon>Strongyloidea</taxon>
        <taxon>Metastrongylidae</taxon>
        <taxon>Parelaphostrongylus</taxon>
    </lineage>
</organism>
<keyword evidence="3" id="KW-1185">Reference proteome</keyword>
<dbReference type="AlphaFoldDB" id="A0AAD5RAC6"/>
<keyword evidence="1" id="KW-0472">Membrane</keyword>
<evidence type="ECO:0000256" key="1">
    <source>
        <dbReference type="SAM" id="Phobius"/>
    </source>
</evidence>